<dbReference type="InterPro" id="IPR000210">
    <property type="entry name" value="BTB/POZ_dom"/>
</dbReference>
<dbReference type="EMBL" id="GEBQ01020533">
    <property type="protein sequence ID" value="JAT19444.1"/>
    <property type="molecule type" value="Transcribed_RNA"/>
</dbReference>
<dbReference type="PANTHER" id="PTHR45774">
    <property type="entry name" value="BTB/POZ DOMAIN-CONTAINING"/>
    <property type="match status" value="1"/>
</dbReference>
<reference evidence="3" key="1">
    <citation type="submission" date="2015-11" db="EMBL/GenBank/DDBJ databases">
        <title>De novo transcriptome assembly of four potential Pierce s Disease insect vectors from Arizona vineyards.</title>
        <authorList>
            <person name="Tassone E.E."/>
        </authorList>
    </citation>
    <scope>NUCLEOTIDE SEQUENCE</scope>
</reference>
<dbReference type="Pfam" id="PF00651">
    <property type="entry name" value="BTB"/>
    <property type="match status" value="1"/>
</dbReference>
<dbReference type="CDD" id="cd18186">
    <property type="entry name" value="BTB_POZ_ZBTB_KLHL-like"/>
    <property type="match status" value="1"/>
</dbReference>
<proteinExistence type="predicted"/>
<evidence type="ECO:0000259" key="1">
    <source>
        <dbReference type="SMART" id="SM00875"/>
    </source>
</evidence>
<gene>
    <name evidence="2" type="ORF">g.40009</name>
    <name evidence="4" type="ORF">g.40015</name>
    <name evidence="3" type="ORF">g.40018</name>
</gene>
<name>A0A1B6L352_9HEMI</name>
<organism evidence="3">
    <name type="scientific">Graphocephala atropunctata</name>
    <dbReference type="NCBI Taxonomy" id="36148"/>
    <lineage>
        <taxon>Eukaryota</taxon>
        <taxon>Metazoa</taxon>
        <taxon>Ecdysozoa</taxon>
        <taxon>Arthropoda</taxon>
        <taxon>Hexapoda</taxon>
        <taxon>Insecta</taxon>
        <taxon>Pterygota</taxon>
        <taxon>Neoptera</taxon>
        <taxon>Paraneoptera</taxon>
        <taxon>Hemiptera</taxon>
        <taxon>Auchenorrhyncha</taxon>
        <taxon>Membracoidea</taxon>
        <taxon>Cicadellidae</taxon>
        <taxon>Cicadellinae</taxon>
        <taxon>Cicadellini</taxon>
        <taxon>Graphocephala</taxon>
    </lineage>
</organism>
<dbReference type="InterPro" id="IPR011333">
    <property type="entry name" value="SKP1/BTB/POZ_sf"/>
</dbReference>
<dbReference type="Gene3D" id="3.30.710.10">
    <property type="entry name" value="Potassium Channel Kv1.1, Chain A"/>
    <property type="match status" value="1"/>
</dbReference>
<evidence type="ECO:0000313" key="3">
    <source>
        <dbReference type="EMBL" id="JAT18090.1"/>
    </source>
</evidence>
<dbReference type="SUPFAM" id="SSF54695">
    <property type="entry name" value="POZ domain"/>
    <property type="match status" value="1"/>
</dbReference>
<evidence type="ECO:0000313" key="2">
    <source>
        <dbReference type="EMBL" id="JAT13071.1"/>
    </source>
</evidence>
<dbReference type="Pfam" id="PF07707">
    <property type="entry name" value="BACK"/>
    <property type="match status" value="1"/>
</dbReference>
<sequence length="248" mass="28439">MTVILLLDQIRWVQWIGVVKDLVVKCSDVLKTMLCDSEIKEPGDVIMPDVYPDAVNIFLKYAYGATDNSNVSDLGNWTAQTTLEVVDFAEKYNIAPLKQMAINQMEVQDVESVFSALHCITFYNATSLEPAVLEVLQKDLQNVLNHPSFLDIDVESLVHILKQDKLDVDELDLWKAALKWGKHREKTEKDANLRSILDKPLHHLRLYNLTMEQFLIEVIPTNIFTTQEVIEYGVARNRKIIFANGFFQ</sequence>
<dbReference type="EMBL" id="GEBQ01021887">
    <property type="protein sequence ID" value="JAT18090.1"/>
    <property type="molecule type" value="Transcribed_RNA"/>
</dbReference>
<protein>
    <recommendedName>
        <fullName evidence="1">BACK domain-containing protein</fullName>
    </recommendedName>
</protein>
<feature type="domain" description="BACK" evidence="1">
    <location>
        <begin position="119"/>
        <end position="217"/>
    </location>
</feature>
<dbReference type="EMBL" id="GEBQ01026906">
    <property type="protein sequence ID" value="JAT13071.1"/>
    <property type="molecule type" value="Transcribed_RNA"/>
</dbReference>
<dbReference type="SMART" id="SM00875">
    <property type="entry name" value="BACK"/>
    <property type="match status" value="1"/>
</dbReference>
<dbReference type="Gene3D" id="1.25.40.420">
    <property type="match status" value="1"/>
</dbReference>
<dbReference type="PANTHER" id="PTHR45774:SF3">
    <property type="entry name" value="BTB (POZ) DOMAIN-CONTAINING 2B-RELATED"/>
    <property type="match status" value="1"/>
</dbReference>
<evidence type="ECO:0000313" key="4">
    <source>
        <dbReference type="EMBL" id="JAT19444.1"/>
    </source>
</evidence>
<accession>A0A1B6L352</accession>
<dbReference type="InterPro" id="IPR011705">
    <property type="entry name" value="BACK"/>
</dbReference>
<dbReference type="AlphaFoldDB" id="A0A1B6L352"/>